<comment type="caution">
    <text evidence="1">The sequence shown here is derived from an EMBL/GenBank/DDBJ whole genome shotgun (WGS) entry which is preliminary data.</text>
</comment>
<dbReference type="Proteomes" id="UP000612899">
    <property type="component" value="Unassembled WGS sequence"/>
</dbReference>
<evidence type="ECO:0000313" key="2">
    <source>
        <dbReference type="Proteomes" id="UP000612899"/>
    </source>
</evidence>
<name>A0A8J3Q2C8_9ACTN</name>
<evidence type="ECO:0000313" key="1">
    <source>
        <dbReference type="EMBL" id="GIH02356.1"/>
    </source>
</evidence>
<protein>
    <submittedName>
        <fullName evidence="1">Uncharacterized protein</fullName>
    </submittedName>
</protein>
<organism evidence="1 2">
    <name type="scientific">Rhizocola hellebori</name>
    <dbReference type="NCBI Taxonomy" id="1392758"/>
    <lineage>
        <taxon>Bacteria</taxon>
        <taxon>Bacillati</taxon>
        <taxon>Actinomycetota</taxon>
        <taxon>Actinomycetes</taxon>
        <taxon>Micromonosporales</taxon>
        <taxon>Micromonosporaceae</taxon>
        <taxon>Rhizocola</taxon>
    </lineage>
</organism>
<dbReference type="RefSeq" id="WP_203906305.1">
    <property type="nucleotide sequence ID" value="NZ_BONY01000002.1"/>
</dbReference>
<sequence length="99" mass="11151">MMRMPGTTLRLDEVEHKMLQLLCLKTGLSQNQLLVELLRLEFDKHGITREQVQQMVADPDRFWKAMGRQAPMIPAEVHGQVLADLAALDDDPDEQAAAA</sequence>
<reference evidence="1" key="1">
    <citation type="submission" date="2021-01" db="EMBL/GenBank/DDBJ databases">
        <title>Whole genome shotgun sequence of Rhizocola hellebori NBRC 109834.</title>
        <authorList>
            <person name="Komaki H."/>
            <person name="Tamura T."/>
        </authorList>
    </citation>
    <scope>NUCLEOTIDE SEQUENCE</scope>
    <source>
        <strain evidence="1">NBRC 109834</strain>
    </source>
</reference>
<dbReference type="EMBL" id="BONY01000002">
    <property type="protein sequence ID" value="GIH02356.1"/>
    <property type="molecule type" value="Genomic_DNA"/>
</dbReference>
<keyword evidence="2" id="KW-1185">Reference proteome</keyword>
<gene>
    <name evidence="1" type="ORF">Rhe02_04230</name>
</gene>
<dbReference type="AlphaFoldDB" id="A0A8J3Q2C8"/>
<proteinExistence type="predicted"/>
<accession>A0A8J3Q2C8</accession>